<keyword evidence="9" id="KW-1185">Reference proteome</keyword>
<evidence type="ECO:0000256" key="6">
    <source>
        <dbReference type="SAM" id="Phobius"/>
    </source>
</evidence>
<reference evidence="9" key="1">
    <citation type="journal article" date="2020" name="Genome Biol.">
        <title>Gamete binning: chromosome-level and haplotype-resolved genome assembly enabled by high-throughput single-cell sequencing of gamete genomes.</title>
        <authorList>
            <person name="Campoy J.A."/>
            <person name="Sun H."/>
            <person name="Goel M."/>
            <person name="Jiao W.-B."/>
            <person name="Folz-Donahue K."/>
            <person name="Wang N."/>
            <person name="Rubio M."/>
            <person name="Liu C."/>
            <person name="Kukat C."/>
            <person name="Ruiz D."/>
            <person name="Huettel B."/>
            <person name="Schneeberger K."/>
        </authorList>
    </citation>
    <scope>NUCLEOTIDE SEQUENCE [LARGE SCALE GENOMIC DNA]</scope>
    <source>
        <strain evidence="9">cv. Rojo Pasion</strain>
    </source>
</reference>
<gene>
    <name evidence="8" type="ORF">ORAREDHAP_LOCUS22928</name>
</gene>
<accession>A0A6J5WYJ0</accession>
<feature type="transmembrane region" description="Helical" evidence="6">
    <location>
        <begin position="195"/>
        <end position="220"/>
    </location>
</feature>
<evidence type="ECO:0000256" key="1">
    <source>
        <dbReference type="ARBA" id="ARBA00004141"/>
    </source>
</evidence>
<feature type="transmembrane region" description="Helical" evidence="6">
    <location>
        <begin position="133"/>
        <end position="163"/>
    </location>
</feature>
<feature type="transmembrane region" description="Helical" evidence="6">
    <location>
        <begin position="46"/>
        <end position="65"/>
    </location>
</feature>
<keyword evidence="3 6" id="KW-1133">Transmembrane helix</keyword>
<dbReference type="EMBL" id="CAEKKB010000003">
    <property type="protein sequence ID" value="CAB4305065.1"/>
    <property type="molecule type" value="Genomic_DNA"/>
</dbReference>
<dbReference type="Pfam" id="PF08022">
    <property type="entry name" value="FAD_binding_8"/>
    <property type="match status" value="1"/>
</dbReference>
<evidence type="ECO:0000313" key="8">
    <source>
        <dbReference type="EMBL" id="CAB4305065.1"/>
    </source>
</evidence>
<dbReference type="InterPro" id="IPR013112">
    <property type="entry name" value="FAD-bd_8"/>
</dbReference>
<feature type="transmembrane region" description="Helical" evidence="6">
    <location>
        <begin position="85"/>
        <end position="112"/>
    </location>
</feature>
<dbReference type="PANTHER" id="PTHR11972">
    <property type="entry name" value="NADPH OXIDASE"/>
    <property type="match status" value="1"/>
</dbReference>
<name>A0A6J5WYJ0_PRUAR</name>
<feature type="transmembrane region" description="Helical" evidence="6">
    <location>
        <begin position="286"/>
        <end position="307"/>
    </location>
</feature>
<dbReference type="SUPFAM" id="SSF63380">
    <property type="entry name" value="Riboflavin synthase domain-like"/>
    <property type="match status" value="1"/>
</dbReference>
<feature type="domain" description="FAD-binding FR-type" evidence="7">
    <location>
        <begin position="299"/>
        <end position="418"/>
    </location>
</feature>
<evidence type="ECO:0000256" key="4">
    <source>
        <dbReference type="ARBA" id="ARBA00023002"/>
    </source>
</evidence>
<dbReference type="InterPro" id="IPR050369">
    <property type="entry name" value="RBOH/FRE"/>
</dbReference>
<organism evidence="8 9">
    <name type="scientific">Prunus armeniaca</name>
    <name type="common">Apricot</name>
    <name type="synonym">Armeniaca vulgaris</name>
    <dbReference type="NCBI Taxonomy" id="36596"/>
    <lineage>
        <taxon>Eukaryota</taxon>
        <taxon>Viridiplantae</taxon>
        <taxon>Streptophyta</taxon>
        <taxon>Embryophyta</taxon>
        <taxon>Tracheophyta</taxon>
        <taxon>Spermatophyta</taxon>
        <taxon>Magnoliopsida</taxon>
        <taxon>eudicotyledons</taxon>
        <taxon>Gunneridae</taxon>
        <taxon>Pentapetalae</taxon>
        <taxon>rosids</taxon>
        <taxon>fabids</taxon>
        <taxon>Rosales</taxon>
        <taxon>Rosaceae</taxon>
        <taxon>Amygdaloideae</taxon>
        <taxon>Amygdaleae</taxon>
        <taxon>Prunus</taxon>
    </lineage>
</organism>
<sequence>MVVQDLHPFPRIEVKLKLQRKVSLFRHHTGEHQFQARKWNTSTWELYALIREYLSLITWLFTWSYHQLWTRKWKAAEDKARATLFGYYGLNFAVYTFPPIALAIIGSFFLNLKPRESIRSGKGWKLTAGFSNPLVVNTLLGVLSTLEILAVFLFILFLAWNFYARISNDFKNLKPAKSLMLNSWQLKYLKVETRFGLLAEVCLAFLLFPILRGLALFRLLGIQFEASVRHHIWLGTAMIFFATFHGASTLFIWGVSHFIQEEIWEWQKTGRIYLAGRSVWSQDCHFYMVFLFPGIFLFGLDKLLLIIQSRRETCILSARIFPSKAIELILPKDPGPKYTPTSIIFVKVPSISKYEWHSFSITSSSRVDDNTISVMIKSEGSWTSSLSHMIQTRQESDGDQKKYIPIAVEGPYGPVSMDFLRPNFEADIFAKFPDETGGSDIGVLLYGPETTKESVGHQFARKNVELRSRNPISASTPSISHQKP</sequence>
<dbReference type="CDD" id="cd06186">
    <property type="entry name" value="NOX_Duox_like_FAD_NADP"/>
    <property type="match status" value="1"/>
</dbReference>
<dbReference type="GO" id="GO:0005886">
    <property type="term" value="C:plasma membrane"/>
    <property type="evidence" value="ECO:0007669"/>
    <property type="project" value="TreeGrafter"/>
</dbReference>
<keyword evidence="4" id="KW-0560">Oxidoreductase</keyword>
<dbReference type="PROSITE" id="PS51384">
    <property type="entry name" value="FAD_FR"/>
    <property type="match status" value="1"/>
</dbReference>
<dbReference type="InterPro" id="IPR017927">
    <property type="entry name" value="FAD-bd_FR_type"/>
</dbReference>
<dbReference type="GO" id="GO:0000293">
    <property type="term" value="F:ferric-chelate reductase activity"/>
    <property type="evidence" value="ECO:0007669"/>
    <property type="project" value="TreeGrafter"/>
</dbReference>
<dbReference type="InterPro" id="IPR013130">
    <property type="entry name" value="Fe3_Rdtase_TM_dom"/>
</dbReference>
<keyword evidence="5 6" id="KW-0472">Membrane</keyword>
<dbReference type="Proteomes" id="UP000507245">
    <property type="component" value="Unassembled WGS sequence"/>
</dbReference>
<protein>
    <recommendedName>
        <fullName evidence="7">FAD-binding FR-type domain-containing protein</fullName>
    </recommendedName>
</protein>
<evidence type="ECO:0000259" key="7">
    <source>
        <dbReference type="PROSITE" id="PS51384"/>
    </source>
</evidence>
<evidence type="ECO:0000256" key="5">
    <source>
        <dbReference type="ARBA" id="ARBA00023136"/>
    </source>
</evidence>
<proteinExistence type="predicted"/>
<dbReference type="Pfam" id="PF01794">
    <property type="entry name" value="Ferric_reduct"/>
    <property type="match status" value="1"/>
</dbReference>
<dbReference type="PANTHER" id="PTHR11972:SF155">
    <property type="entry name" value="FERRIC REDUCTION OXIDASE 8, MITOCHONDRIAL"/>
    <property type="match status" value="1"/>
</dbReference>
<evidence type="ECO:0000313" key="9">
    <source>
        <dbReference type="Proteomes" id="UP000507245"/>
    </source>
</evidence>
<keyword evidence="2 6" id="KW-0812">Transmembrane</keyword>
<dbReference type="InterPro" id="IPR017938">
    <property type="entry name" value="Riboflavin_synthase-like_b-brl"/>
</dbReference>
<comment type="subcellular location">
    <subcellularLocation>
        <location evidence="1">Membrane</location>
        <topology evidence="1">Multi-pass membrane protein</topology>
    </subcellularLocation>
</comment>
<evidence type="ECO:0000256" key="3">
    <source>
        <dbReference type="ARBA" id="ARBA00022989"/>
    </source>
</evidence>
<feature type="transmembrane region" description="Helical" evidence="6">
    <location>
        <begin position="232"/>
        <end position="255"/>
    </location>
</feature>
<dbReference type="AlphaFoldDB" id="A0A6J5WYJ0"/>
<evidence type="ECO:0000256" key="2">
    <source>
        <dbReference type="ARBA" id="ARBA00022692"/>
    </source>
</evidence>
<dbReference type="OrthoDB" id="167398at2759"/>